<keyword evidence="2" id="KW-1185">Reference proteome</keyword>
<accession>A0A4Z0M5F2</accession>
<sequence length="686" mass="74645">MRGQPQRNGCAALIVTTLALHLGACSDNDDQDRRGACSGDPVKITSECSDERLGQVTTTPPELRSEPREHYYIEGEFTGTDARFSLHCPLEGAYQGRLFQNTHPLLGSLLSIPPESVPFALDSGACFLWTNQGGEDNATSPEDTQEPGFEPSYGGYRVNAAAMLAAKQVARDLYGDHEPRAYLYGGSGGAYQTVCSAEHTEGIWDGFVPFVMGTPHAIPNLFTVRIHALRILRLRDKFPQIMDAIDPGGTGDPYATLNQQEAEALREVTLMGFPPRGWWNHPTLNGGPLALIAGYVPIYDPTYTEDYFSQPGYLGFDDPYGSVAAARIQDPVGAREVVAVQSGTLVLDTLPEGDLVGSELFVDTGAEAGKQGTIFSSSPGSTAVFVLGIDAGRVSPGDQVRIDNSANLALQTFHRHQVPDSEAFVGWNQFRGSDGKPIYPQREVLTGPQGALNGAGCITSGEFAAPVILVQNLMDIDAFPWQADWYYDTVREVQGDTHVQRFRLWYIDHAQHNSPAPANTAAFARTISYQSVLQHALLDLARWVESGEPPAGTSRYQVVDSQVEVPAEAAQRRGIQPVVDFQVNGGERAEVSVGEEVVFDLFVESPPESGTLVQLEWDFLGVGDFPYSATLDGTQTRATRQRSHIYTEPGTYFAVARATQQRDGEPDNPHARVQNLGRVRVVVSPE</sequence>
<comment type="caution">
    <text evidence="1">The sequence shown here is derived from an EMBL/GenBank/DDBJ whole genome shotgun (WGS) entry which is preliminary data.</text>
</comment>
<proteinExistence type="predicted"/>
<dbReference type="AlphaFoldDB" id="A0A4Z0M5F2"/>
<organism evidence="1 2">
    <name type="scientific">Mangrovimicrobium sediminis</name>
    <dbReference type="NCBI Taxonomy" id="2562682"/>
    <lineage>
        <taxon>Bacteria</taxon>
        <taxon>Pseudomonadati</taxon>
        <taxon>Pseudomonadota</taxon>
        <taxon>Gammaproteobacteria</taxon>
        <taxon>Cellvibrionales</taxon>
        <taxon>Halieaceae</taxon>
        <taxon>Mangrovimicrobium</taxon>
    </lineage>
</organism>
<protein>
    <recommendedName>
        <fullName evidence="3">PKD domain-containing protein</fullName>
    </recommendedName>
</protein>
<evidence type="ECO:0008006" key="3">
    <source>
        <dbReference type="Google" id="ProtNLM"/>
    </source>
</evidence>
<dbReference type="EMBL" id="SRLE01000005">
    <property type="protein sequence ID" value="TGD74892.1"/>
    <property type="molecule type" value="Genomic_DNA"/>
</dbReference>
<reference evidence="1 2" key="1">
    <citation type="submission" date="2019-04" db="EMBL/GenBank/DDBJ databases">
        <title>Taxonomy of novel Haliea sp. from mangrove soil of West Coast of India.</title>
        <authorList>
            <person name="Verma A."/>
            <person name="Kumar P."/>
            <person name="Krishnamurthi S."/>
        </authorList>
    </citation>
    <scope>NUCLEOTIDE SEQUENCE [LARGE SCALE GENOMIC DNA]</scope>
    <source>
        <strain evidence="1 2">SAOS-164</strain>
    </source>
</reference>
<evidence type="ECO:0000313" key="1">
    <source>
        <dbReference type="EMBL" id="TGD74892.1"/>
    </source>
</evidence>
<gene>
    <name evidence="1" type="ORF">E4634_06780</name>
</gene>
<dbReference type="Gene3D" id="2.60.40.10">
    <property type="entry name" value="Immunoglobulins"/>
    <property type="match status" value="1"/>
</dbReference>
<dbReference type="OrthoDB" id="906600at2"/>
<dbReference type="InterPro" id="IPR013783">
    <property type="entry name" value="Ig-like_fold"/>
</dbReference>
<dbReference type="Proteomes" id="UP000298050">
    <property type="component" value="Unassembled WGS sequence"/>
</dbReference>
<name>A0A4Z0M5F2_9GAMM</name>
<dbReference type="RefSeq" id="WP_135442079.1">
    <property type="nucleotide sequence ID" value="NZ_SRLE01000005.1"/>
</dbReference>
<evidence type="ECO:0000313" key="2">
    <source>
        <dbReference type="Proteomes" id="UP000298050"/>
    </source>
</evidence>